<feature type="non-terminal residue" evidence="1">
    <location>
        <position position="1"/>
    </location>
</feature>
<sequence>SIQWSPDGLTAQGEYLQPLPFNAKKAKSLDLKNEYIHVGVQVVRATDIYTGYDWKTPTSTAGTLIFPGDERNLIPLLRTDPEAAGTELKIKGAGQGNAIKEILFHNGIAEIKVDGGSFRIPDDSGDGTFYALDNTSDKIDGKRQELKCRVTDVMIENYEAKATADTVWTNMRAARRYKNLDTQILPGPSDGAGATCPECQMENVVSPCQMEGCPMPLESEVGVGSLGYFTKEASGTYLILLVPNEADPDTTYEIRMTVKN</sequence>
<evidence type="ECO:0000313" key="1">
    <source>
        <dbReference type="EMBL" id="SVD30303.1"/>
    </source>
</evidence>
<protein>
    <submittedName>
        <fullName evidence="1">Uncharacterized protein</fullName>
    </submittedName>
</protein>
<reference evidence="1" key="1">
    <citation type="submission" date="2018-05" db="EMBL/GenBank/DDBJ databases">
        <authorList>
            <person name="Lanie J.A."/>
            <person name="Ng W.-L."/>
            <person name="Kazmierczak K.M."/>
            <person name="Andrzejewski T.M."/>
            <person name="Davidsen T.M."/>
            <person name="Wayne K.J."/>
            <person name="Tettelin H."/>
            <person name="Glass J.I."/>
            <person name="Rusch D."/>
            <person name="Podicherti R."/>
            <person name="Tsui H.-C.T."/>
            <person name="Winkler M.E."/>
        </authorList>
    </citation>
    <scope>NUCLEOTIDE SEQUENCE</scope>
</reference>
<dbReference type="AlphaFoldDB" id="A0A382U7U0"/>
<dbReference type="EMBL" id="UINC01142144">
    <property type="protein sequence ID" value="SVD30303.1"/>
    <property type="molecule type" value="Genomic_DNA"/>
</dbReference>
<organism evidence="1">
    <name type="scientific">marine metagenome</name>
    <dbReference type="NCBI Taxonomy" id="408172"/>
    <lineage>
        <taxon>unclassified sequences</taxon>
        <taxon>metagenomes</taxon>
        <taxon>ecological metagenomes</taxon>
    </lineage>
</organism>
<name>A0A382U7U0_9ZZZZ</name>
<accession>A0A382U7U0</accession>
<proteinExistence type="predicted"/>
<gene>
    <name evidence="1" type="ORF">METZ01_LOCUS383157</name>
</gene>